<feature type="transmembrane region" description="Helical" evidence="6">
    <location>
        <begin position="246"/>
        <end position="266"/>
    </location>
</feature>
<evidence type="ECO:0000256" key="3">
    <source>
        <dbReference type="ARBA" id="ARBA00022989"/>
    </source>
</evidence>
<sequence length="599" mass="62160">MTALGPPVRSSAVADSSNRARERAGLGSVRPEVIAGSSVRRWDCRIGFGYSYETVSLKSPSTDAERHMVDTLTRHGQPTDPAMSAVSSRGRLWLLIVACLDVSIVVSSMIALNTALGDIAVSTSATQTQLTWVVDGYTLALACLLLPAGAIGDRYGRRGALLIGLAIFGLASAAPLVFDSPLQLIIARAAAGAGAAFIMPATLSLLTAAYPKDLRSRAVGIWAGVVGSGAVVGFLGSGLLLRHWEWQSIFWAFTAASAVLLVLTCTVPSSKDPAAAPLDWAGAALVAAALAIFVFGIVEAPVRGWTDPLVGGCLAAGLGLAAAFATLELRRRHPLLDVRLFGDAHFATGAAGITLLFFANFGFFFVVIQYIQLVMGYSALATAMALVPLMGPVLLLSVTNGWYIPKIGLRVALVTGLVLIAAGLLCMCLLHLDSSYWDLAWPLIIMSTGIGLCTAPMTSAIMTSTPDEKQGVASAVNDTTREVGAAVGIAIAGSLLAARYDDAIAPALAGLPEQAREPAQSSLAEALQVAGQLGPAGPALADTAQSAFLQAMDSSLVAMALVLLVAAVLAGLWAPGRDDRQLRFVRALSARRAPGRHRA</sequence>
<proteinExistence type="predicted"/>
<gene>
    <name evidence="8" type="ORF">MMUR_54520</name>
</gene>
<feature type="domain" description="Major facilitator superfamily (MFS) profile" evidence="7">
    <location>
        <begin position="94"/>
        <end position="578"/>
    </location>
</feature>
<name>A0A7I9WVL4_9MYCO</name>
<keyword evidence="9" id="KW-1185">Reference proteome</keyword>
<dbReference type="InterPro" id="IPR020846">
    <property type="entry name" value="MFS_dom"/>
</dbReference>
<dbReference type="GO" id="GO:0005886">
    <property type="term" value="C:plasma membrane"/>
    <property type="evidence" value="ECO:0007669"/>
    <property type="project" value="UniProtKB-SubCell"/>
</dbReference>
<evidence type="ECO:0000256" key="4">
    <source>
        <dbReference type="ARBA" id="ARBA00023136"/>
    </source>
</evidence>
<comment type="subcellular location">
    <subcellularLocation>
        <location evidence="1">Cell membrane</location>
        <topology evidence="1">Multi-pass membrane protein</topology>
    </subcellularLocation>
</comment>
<evidence type="ECO:0000313" key="8">
    <source>
        <dbReference type="EMBL" id="GFG61316.1"/>
    </source>
</evidence>
<feature type="transmembrane region" description="Helical" evidence="6">
    <location>
        <begin position="92"/>
        <end position="112"/>
    </location>
</feature>
<evidence type="ECO:0000256" key="6">
    <source>
        <dbReference type="SAM" id="Phobius"/>
    </source>
</evidence>
<feature type="transmembrane region" description="Helical" evidence="6">
    <location>
        <begin position="439"/>
        <end position="462"/>
    </location>
</feature>
<feature type="transmembrane region" description="Helical" evidence="6">
    <location>
        <begin position="411"/>
        <end position="433"/>
    </location>
</feature>
<evidence type="ECO:0000256" key="5">
    <source>
        <dbReference type="SAM" id="MobiDB-lite"/>
    </source>
</evidence>
<dbReference type="InterPro" id="IPR011701">
    <property type="entry name" value="MFS"/>
</dbReference>
<dbReference type="SUPFAM" id="SSF103473">
    <property type="entry name" value="MFS general substrate transporter"/>
    <property type="match status" value="1"/>
</dbReference>
<dbReference type="InterPro" id="IPR036259">
    <property type="entry name" value="MFS_trans_sf"/>
</dbReference>
<feature type="transmembrane region" description="Helical" evidence="6">
    <location>
        <begin position="159"/>
        <end position="178"/>
    </location>
</feature>
<feature type="region of interest" description="Disordered" evidence="5">
    <location>
        <begin position="1"/>
        <end position="22"/>
    </location>
</feature>
<protein>
    <submittedName>
        <fullName evidence="8">MFS transporter</fullName>
    </submittedName>
</protein>
<keyword evidence="2 6" id="KW-0812">Transmembrane</keyword>
<dbReference type="CDD" id="cd17321">
    <property type="entry name" value="MFS_MMR_MDR_like"/>
    <property type="match status" value="1"/>
</dbReference>
<evidence type="ECO:0000259" key="7">
    <source>
        <dbReference type="PROSITE" id="PS50850"/>
    </source>
</evidence>
<evidence type="ECO:0000256" key="1">
    <source>
        <dbReference type="ARBA" id="ARBA00004651"/>
    </source>
</evidence>
<feature type="transmembrane region" description="Helical" evidence="6">
    <location>
        <begin position="377"/>
        <end position="399"/>
    </location>
</feature>
<dbReference type="Gene3D" id="1.20.1720.10">
    <property type="entry name" value="Multidrug resistance protein D"/>
    <property type="match status" value="1"/>
</dbReference>
<feature type="transmembrane region" description="Helical" evidence="6">
    <location>
        <begin position="218"/>
        <end position="240"/>
    </location>
</feature>
<evidence type="ECO:0000313" key="9">
    <source>
        <dbReference type="Proteomes" id="UP000465241"/>
    </source>
</evidence>
<feature type="transmembrane region" description="Helical" evidence="6">
    <location>
        <begin position="278"/>
        <end position="297"/>
    </location>
</feature>
<comment type="caution">
    <text evidence="8">The sequence shown here is derived from an EMBL/GenBank/DDBJ whole genome shotgun (WGS) entry which is preliminary data.</text>
</comment>
<accession>A0A7I9WVL4</accession>
<dbReference type="Gene3D" id="1.20.1250.20">
    <property type="entry name" value="MFS general substrate transporter like domains"/>
    <property type="match status" value="1"/>
</dbReference>
<dbReference type="EMBL" id="BLKT01000003">
    <property type="protein sequence ID" value="GFG61316.1"/>
    <property type="molecule type" value="Genomic_DNA"/>
</dbReference>
<dbReference type="PANTHER" id="PTHR42718">
    <property type="entry name" value="MAJOR FACILITATOR SUPERFAMILY MULTIDRUG TRANSPORTER MFSC"/>
    <property type="match status" value="1"/>
</dbReference>
<dbReference type="PANTHER" id="PTHR42718:SF42">
    <property type="entry name" value="EXPORT PROTEIN"/>
    <property type="match status" value="1"/>
</dbReference>
<dbReference type="PROSITE" id="PS50850">
    <property type="entry name" value="MFS"/>
    <property type="match status" value="1"/>
</dbReference>
<organism evidence="8 9">
    <name type="scientific">Mycolicibacterium murale</name>
    <dbReference type="NCBI Taxonomy" id="182220"/>
    <lineage>
        <taxon>Bacteria</taxon>
        <taxon>Bacillati</taxon>
        <taxon>Actinomycetota</taxon>
        <taxon>Actinomycetes</taxon>
        <taxon>Mycobacteriales</taxon>
        <taxon>Mycobacteriaceae</taxon>
        <taxon>Mycolicibacterium</taxon>
    </lineage>
</organism>
<dbReference type="Pfam" id="PF07690">
    <property type="entry name" value="MFS_1"/>
    <property type="match status" value="1"/>
</dbReference>
<feature type="transmembrane region" description="Helical" evidence="6">
    <location>
        <begin position="309"/>
        <end position="329"/>
    </location>
</feature>
<dbReference type="AlphaFoldDB" id="A0A7I9WVL4"/>
<dbReference type="GO" id="GO:0022857">
    <property type="term" value="F:transmembrane transporter activity"/>
    <property type="evidence" value="ECO:0007669"/>
    <property type="project" value="InterPro"/>
</dbReference>
<feature type="transmembrane region" description="Helical" evidence="6">
    <location>
        <begin position="556"/>
        <end position="574"/>
    </location>
</feature>
<feature type="transmembrane region" description="Helical" evidence="6">
    <location>
        <begin position="350"/>
        <end position="371"/>
    </location>
</feature>
<dbReference type="Proteomes" id="UP000465241">
    <property type="component" value="Unassembled WGS sequence"/>
</dbReference>
<feature type="transmembrane region" description="Helical" evidence="6">
    <location>
        <begin position="132"/>
        <end position="152"/>
    </location>
</feature>
<reference evidence="8 9" key="1">
    <citation type="journal article" date="2019" name="Emerg. Microbes Infect.">
        <title>Comprehensive subspecies identification of 175 nontuberculous mycobacteria species based on 7547 genomic profiles.</title>
        <authorList>
            <person name="Matsumoto Y."/>
            <person name="Kinjo T."/>
            <person name="Motooka D."/>
            <person name="Nabeya D."/>
            <person name="Jung N."/>
            <person name="Uechi K."/>
            <person name="Horii T."/>
            <person name="Iida T."/>
            <person name="Fujita J."/>
            <person name="Nakamura S."/>
        </authorList>
    </citation>
    <scope>NUCLEOTIDE SEQUENCE [LARGE SCALE GENOMIC DNA]</scope>
    <source>
        <strain evidence="8 9">JCM 13392</strain>
    </source>
</reference>
<keyword evidence="4 6" id="KW-0472">Membrane</keyword>
<keyword evidence="3 6" id="KW-1133">Transmembrane helix</keyword>
<evidence type="ECO:0000256" key="2">
    <source>
        <dbReference type="ARBA" id="ARBA00022692"/>
    </source>
</evidence>